<dbReference type="OrthoDB" id="8557899at2"/>
<feature type="transmembrane region" description="Helical" evidence="1">
    <location>
        <begin position="7"/>
        <end position="28"/>
    </location>
</feature>
<feature type="transmembrane region" description="Helical" evidence="1">
    <location>
        <begin position="328"/>
        <end position="347"/>
    </location>
</feature>
<proteinExistence type="predicted"/>
<keyword evidence="1" id="KW-0472">Membrane</keyword>
<organism evidence="2 3">
    <name type="scientific">BD1-7 clade bacterium</name>
    <dbReference type="NCBI Taxonomy" id="2029982"/>
    <lineage>
        <taxon>Bacteria</taxon>
        <taxon>Pseudomonadati</taxon>
        <taxon>Pseudomonadota</taxon>
        <taxon>Gammaproteobacteria</taxon>
        <taxon>Cellvibrionales</taxon>
        <taxon>Spongiibacteraceae</taxon>
        <taxon>BD1-7 clade</taxon>
    </lineage>
</organism>
<evidence type="ECO:0000313" key="3">
    <source>
        <dbReference type="Proteomes" id="UP000434580"/>
    </source>
</evidence>
<keyword evidence="1" id="KW-1133">Transmembrane helix</keyword>
<feature type="transmembrane region" description="Helical" evidence="1">
    <location>
        <begin position="146"/>
        <end position="162"/>
    </location>
</feature>
<evidence type="ECO:0008006" key="4">
    <source>
        <dbReference type="Google" id="ProtNLM"/>
    </source>
</evidence>
<reference evidence="2 3" key="1">
    <citation type="submission" date="2019-11" db="EMBL/GenBank/DDBJ databases">
        <authorList>
            <person name="Holert J."/>
        </authorList>
    </citation>
    <scope>NUCLEOTIDE SEQUENCE [LARGE SCALE GENOMIC DNA]</scope>
    <source>
        <strain evidence="2">BC5_2</strain>
    </source>
</reference>
<gene>
    <name evidence="2" type="ORF">DPBNPPHM_00363</name>
</gene>
<accession>A0A5S9MW83</accession>
<evidence type="ECO:0000313" key="2">
    <source>
        <dbReference type="EMBL" id="CAA0081553.1"/>
    </source>
</evidence>
<name>A0A5S9MW83_9GAMM</name>
<feature type="transmembrane region" description="Helical" evidence="1">
    <location>
        <begin position="117"/>
        <end position="139"/>
    </location>
</feature>
<feature type="transmembrane region" description="Helical" evidence="1">
    <location>
        <begin position="226"/>
        <end position="243"/>
    </location>
</feature>
<sequence length="383" mass="43525">MCAKKSSITYFVYVMISLSLALFAATYPKLNWDMIAYVTSAHIYLGYDPLIAHSMTYQALQAYVAPDTFNILTSGDYRTDMMNNPELFYHQLPFYTIRVLYIACIAIGKTLSLNPFVVSHAISAIATLTSLVLLANIFLNTAKASSILLWALPIVLIPFGLIEVAQYSTPDGLALLATIFICKLLIEKKYRHLFIFLPIAILVRTDLIMLTILLAIYFIIWDKHVIKGYALSAFASLLVYFSVNKLSGNYGWHTIFYFTLVERLNNPSEVSPIVDINIYLHALKRGISRALNDLPLLIYTIVNLFYLKRFLTNIRTITDSAFQRLHTINLILFGYSAAHFVLFPVIWPRFYLAQYAITLLLVIVGIQQTKNIMAVKDPPRKMT</sequence>
<keyword evidence="1" id="KW-0812">Transmembrane</keyword>
<feature type="transmembrane region" description="Helical" evidence="1">
    <location>
        <begin position="193"/>
        <end position="220"/>
    </location>
</feature>
<protein>
    <recommendedName>
        <fullName evidence="4">Glycosyltransferase RgtA/B/C/D-like domain-containing protein</fullName>
    </recommendedName>
</protein>
<dbReference type="AlphaFoldDB" id="A0A5S9MW83"/>
<dbReference type="EMBL" id="CACSII010000001">
    <property type="protein sequence ID" value="CAA0081553.1"/>
    <property type="molecule type" value="Genomic_DNA"/>
</dbReference>
<feature type="transmembrane region" description="Helical" evidence="1">
    <location>
        <begin position="353"/>
        <end position="373"/>
    </location>
</feature>
<evidence type="ECO:0000256" key="1">
    <source>
        <dbReference type="SAM" id="Phobius"/>
    </source>
</evidence>
<dbReference type="Proteomes" id="UP000434580">
    <property type="component" value="Unassembled WGS sequence"/>
</dbReference>